<dbReference type="InterPro" id="IPR032185">
    <property type="entry name" value="DUF5017"/>
</dbReference>
<accession>A0ABW7ML99</accession>
<dbReference type="Gene3D" id="2.60.120.200">
    <property type="match status" value="1"/>
</dbReference>
<organism evidence="4 5">
    <name type="scientific">Gaetbulibacter aquiaggeris</name>
    <dbReference type="NCBI Taxonomy" id="1735373"/>
    <lineage>
        <taxon>Bacteria</taxon>
        <taxon>Pseudomonadati</taxon>
        <taxon>Bacteroidota</taxon>
        <taxon>Flavobacteriia</taxon>
        <taxon>Flavobacteriales</taxon>
        <taxon>Flavobacteriaceae</taxon>
        <taxon>Gaetbulibacter</taxon>
    </lineage>
</organism>
<protein>
    <submittedName>
        <fullName evidence="4">DUF5689 domain-containing protein</fullName>
    </submittedName>
</protein>
<dbReference type="Proteomes" id="UP001610104">
    <property type="component" value="Unassembled WGS sequence"/>
</dbReference>
<proteinExistence type="predicted"/>
<keyword evidence="1" id="KW-0732">Signal</keyword>
<dbReference type="RefSeq" id="WP_395436885.1">
    <property type="nucleotide sequence ID" value="NZ_JBAWKC010000001.1"/>
</dbReference>
<name>A0ABW7ML99_9FLAO</name>
<dbReference type="Pfam" id="PF16409">
    <property type="entry name" value="DUF5017"/>
    <property type="match status" value="1"/>
</dbReference>
<sequence>MKTIKILPLTLLFIAVFAVISCVEDDDYDIPSVEFTEPNIEANTTISIIKSMYAGSLVDFTAASNGGELIMEGYVVSNDEAGNFYKVLILQDTPENPTAAIQLDVDVTSMYALYKPGRKVYVKLNGLGMDNLNGVLHIGAIQGTSVGRISATNYTDFIIRSGEIATMVPKVITPADYSDNYINMLVQIDNMQLSLPEVGLPYANASDTFTVNRNLKNCDDESSTILRNSGFAAFKNELFPTGSGSIVAVFSKYNSDYQIFIRDTDDINFNGERCDPPLLECTGTSGGTQVIFDENFEGTTEATLTSEGWININANAGTYKYSLRSFSGNSYMQTTAYNSNENPYEAWLITPAINLDASTSEQLTFKTNVGYYNGDALSVYVSTDFTGNSADISDATWLAVDAILPQGPTSGYGTTFTNSGPINVSCLEGNMYVAFKYLGSSTGITTTFQVDDVKVTGN</sequence>
<feature type="signal peptide" evidence="1">
    <location>
        <begin position="1"/>
        <end position="20"/>
    </location>
</feature>
<evidence type="ECO:0000313" key="5">
    <source>
        <dbReference type="Proteomes" id="UP001610104"/>
    </source>
</evidence>
<dbReference type="PROSITE" id="PS51257">
    <property type="entry name" value="PROKAR_LIPOPROTEIN"/>
    <property type="match status" value="1"/>
</dbReference>
<evidence type="ECO:0000313" key="4">
    <source>
        <dbReference type="EMBL" id="MFH6767591.1"/>
    </source>
</evidence>
<gene>
    <name evidence="4" type="ORF">V8G56_02495</name>
</gene>
<feature type="domain" description="DUF5689" evidence="3">
    <location>
        <begin position="42"/>
        <end position="267"/>
    </location>
</feature>
<feature type="domain" description="DUF5017" evidence="2">
    <location>
        <begin position="356"/>
        <end position="447"/>
    </location>
</feature>
<evidence type="ECO:0000256" key="1">
    <source>
        <dbReference type="SAM" id="SignalP"/>
    </source>
</evidence>
<dbReference type="InterPro" id="IPR043744">
    <property type="entry name" value="DUF5689"/>
</dbReference>
<comment type="caution">
    <text evidence="4">The sequence shown here is derived from an EMBL/GenBank/DDBJ whole genome shotgun (WGS) entry which is preliminary data.</text>
</comment>
<dbReference type="NCBIfam" id="NF038128">
    <property type="entry name" value="choice_anch_J"/>
    <property type="match status" value="1"/>
</dbReference>
<keyword evidence="5" id="KW-1185">Reference proteome</keyword>
<dbReference type="Pfam" id="PF18942">
    <property type="entry name" value="DUF5689"/>
    <property type="match status" value="1"/>
</dbReference>
<feature type="chain" id="PRO_5045695234" evidence="1">
    <location>
        <begin position="21"/>
        <end position="458"/>
    </location>
</feature>
<evidence type="ECO:0000259" key="3">
    <source>
        <dbReference type="Pfam" id="PF18942"/>
    </source>
</evidence>
<evidence type="ECO:0000259" key="2">
    <source>
        <dbReference type="Pfam" id="PF16409"/>
    </source>
</evidence>
<reference evidence="4 5" key="1">
    <citation type="submission" date="2024-02" db="EMBL/GenBank/DDBJ databases">
        <title>A Gaetbulibacter species isolated from tidal flats and genomic insights of their niches.</title>
        <authorList>
            <person name="Ye Y."/>
        </authorList>
    </citation>
    <scope>NUCLEOTIDE SEQUENCE [LARGE SCALE GENOMIC DNA]</scope>
    <source>
        <strain evidence="4 5">KEM-8</strain>
    </source>
</reference>
<dbReference type="EMBL" id="JBAWKC010000001">
    <property type="protein sequence ID" value="MFH6767591.1"/>
    <property type="molecule type" value="Genomic_DNA"/>
</dbReference>